<dbReference type="EMBL" id="RXMA01000022">
    <property type="protein sequence ID" value="RTR16886.1"/>
    <property type="molecule type" value="Genomic_DNA"/>
</dbReference>
<evidence type="ECO:0000256" key="1">
    <source>
        <dbReference type="ARBA" id="ARBA00023224"/>
    </source>
</evidence>
<dbReference type="SUPFAM" id="SSF58104">
    <property type="entry name" value="Methyl-accepting chemotaxis protein (MCP) signaling domain"/>
    <property type="match status" value="1"/>
</dbReference>
<dbReference type="InterPro" id="IPR003660">
    <property type="entry name" value="HAMP_dom"/>
</dbReference>
<dbReference type="PROSITE" id="PS51753">
    <property type="entry name" value="HBM"/>
    <property type="match status" value="1"/>
</dbReference>
<sequence>MLRLRDLPITVKIVSLGVVMTIGTAVVAWKGDDGISATSGALIQYESISQQDIRLRQLRVDMLETRLALERFLARGDASNVDEVQQGLKSITAILAEASARDSRQAEELTRIGTLIASYSDAFKSVQELQGRRDAAVALLRGLGTALNAQVSGIMEAARKADAPPLADAAGDIVKLALTAQLAVGRLAVTSERSDAETATKAIDALTQALAALKGRPDAATIAESVTRATGIVAVYSRSVADLAEVALERQRIATGVLDTNGLQVGKEMEALSAVQSAERDRLGQSAVAQAADAVASVFVIGAVLVVVGLLASVLMGRMIAVPILRITRIMDALSRGGADIVLTDTARRDEIGTMARALSVFQENRERVERMRQEREEMERTARAERRTSMLALADGIETGIQTMVSRMSERIEGLRAAAAVMADNAQRTSAHSASVADTSLLASANVRSVAAATEEMNATSQEIARQIGHSAQVAVAAAAQADGADQNVKELANAVLRISEVVDIIRAISSQTNLLALNAFIEAARAGDSGKGFAVVANEVKQLSSQTARSTDDIAAQIAVVQTDTNRTVGAVRDIVGIVTQLHQAAEAIANAIEEQRGALAEIGRNIQQAAAGTEDINAHAASVSDEAKQTLAVAADVASTADALIAEANQLRRSVEGFVADIRDRNRGSAPVVALAA</sequence>
<evidence type="ECO:0000259" key="8">
    <source>
        <dbReference type="PROSITE" id="PS51753"/>
    </source>
</evidence>
<feature type="domain" description="Methyl-accepting transducer" evidence="6">
    <location>
        <begin position="419"/>
        <end position="627"/>
    </location>
</feature>
<dbReference type="SMART" id="SM00283">
    <property type="entry name" value="MA"/>
    <property type="match status" value="1"/>
</dbReference>
<keyword evidence="5" id="KW-0472">Membrane</keyword>
<comment type="similarity">
    <text evidence="2">Belongs to the methyl-accepting chemotaxis (MCP) protein family.</text>
</comment>
<keyword evidence="1 3" id="KW-0807">Transducer</keyword>
<evidence type="ECO:0000259" key="6">
    <source>
        <dbReference type="PROSITE" id="PS50111"/>
    </source>
</evidence>
<dbReference type="GO" id="GO:0007165">
    <property type="term" value="P:signal transduction"/>
    <property type="evidence" value="ECO:0007669"/>
    <property type="project" value="UniProtKB-KW"/>
</dbReference>
<dbReference type="Pfam" id="PF00015">
    <property type="entry name" value="MCPsignal"/>
    <property type="match status" value="1"/>
</dbReference>
<reference evidence="9 10" key="1">
    <citation type="submission" date="2018-12" db="EMBL/GenBank/DDBJ databases">
        <authorList>
            <person name="Yang Y."/>
        </authorList>
    </citation>
    <scope>NUCLEOTIDE SEQUENCE [LARGE SCALE GENOMIC DNA]</scope>
    <source>
        <strain evidence="9 10">L-25-5w-1</strain>
    </source>
</reference>
<feature type="domain" description="HAMP" evidence="7">
    <location>
        <begin position="318"/>
        <end position="371"/>
    </location>
</feature>
<protein>
    <submittedName>
        <fullName evidence="9">Methyl-accepting chemotaxis protein</fullName>
    </submittedName>
</protein>
<evidence type="ECO:0000256" key="3">
    <source>
        <dbReference type="PROSITE-ProRule" id="PRU00284"/>
    </source>
</evidence>
<gene>
    <name evidence="9" type="ORF">EJ903_19400</name>
</gene>
<evidence type="ECO:0000259" key="7">
    <source>
        <dbReference type="PROSITE" id="PS50885"/>
    </source>
</evidence>
<evidence type="ECO:0000256" key="4">
    <source>
        <dbReference type="SAM" id="Coils"/>
    </source>
</evidence>
<feature type="coiled-coil region" evidence="4">
    <location>
        <begin position="362"/>
        <end position="389"/>
    </location>
</feature>
<dbReference type="PROSITE" id="PS50885">
    <property type="entry name" value="HAMP"/>
    <property type="match status" value="1"/>
</dbReference>
<dbReference type="PROSITE" id="PS50111">
    <property type="entry name" value="CHEMOTAXIS_TRANSDUC_2"/>
    <property type="match status" value="1"/>
</dbReference>
<keyword evidence="10" id="KW-1185">Reference proteome</keyword>
<feature type="domain" description="HBM" evidence="8">
    <location>
        <begin position="47"/>
        <end position="284"/>
    </location>
</feature>
<evidence type="ECO:0000313" key="10">
    <source>
        <dbReference type="Proteomes" id="UP000277007"/>
    </source>
</evidence>
<evidence type="ECO:0000256" key="5">
    <source>
        <dbReference type="SAM" id="Phobius"/>
    </source>
</evidence>
<organism evidence="9 10">
    <name type="scientific">Azospirillum griseum</name>
    <dbReference type="NCBI Taxonomy" id="2496639"/>
    <lineage>
        <taxon>Bacteria</taxon>
        <taxon>Pseudomonadati</taxon>
        <taxon>Pseudomonadota</taxon>
        <taxon>Alphaproteobacteria</taxon>
        <taxon>Rhodospirillales</taxon>
        <taxon>Azospirillaceae</taxon>
        <taxon>Azospirillum</taxon>
    </lineage>
</organism>
<accession>A0A431VD28</accession>
<keyword evidence="5" id="KW-0812">Transmembrane</keyword>
<dbReference type="Gene3D" id="6.10.340.10">
    <property type="match status" value="1"/>
</dbReference>
<dbReference type="InterPro" id="IPR032255">
    <property type="entry name" value="HBM"/>
</dbReference>
<dbReference type="Gene3D" id="1.10.287.950">
    <property type="entry name" value="Methyl-accepting chemotaxis protein"/>
    <property type="match status" value="1"/>
</dbReference>
<dbReference type="OrthoDB" id="354287at2"/>
<evidence type="ECO:0000256" key="2">
    <source>
        <dbReference type="ARBA" id="ARBA00029447"/>
    </source>
</evidence>
<evidence type="ECO:0000313" key="9">
    <source>
        <dbReference type="EMBL" id="RTR16886.1"/>
    </source>
</evidence>
<dbReference type="InterPro" id="IPR004089">
    <property type="entry name" value="MCPsignal_dom"/>
</dbReference>
<dbReference type="AlphaFoldDB" id="A0A431VD28"/>
<keyword evidence="5" id="KW-1133">Transmembrane helix</keyword>
<dbReference type="SMART" id="SM01358">
    <property type="entry name" value="HBM"/>
    <property type="match status" value="1"/>
</dbReference>
<name>A0A431VD28_9PROT</name>
<feature type="transmembrane region" description="Helical" evidence="5">
    <location>
        <begin position="294"/>
        <end position="316"/>
    </location>
</feature>
<dbReference type="GO" id="GO:0016020">
    <property type="term" value="C:membrane"/>
    <property type="evidence" value="ECO:0007669"/>
    <property type="project" value="InterPro"/>
</dbReference>
<dbReference type="Proteomes" id="UP000277007">
    <property type="component" value="Unassembled WGS sequence"/>
</dbReference>
<keyword evidence="4" id="KW-0175">Coiled coil</keyword>
<dbReference type="RefSeq" id="WP_126618535.1">
    <property type="nucleotide sequence ID" value="NZ_JBHUCY010000050.1"/>
</dbReference>
<dbReference type="PANTHER" id="PTHR32089">
    <property type="entry name" value="METHYL-ACCEPTING CHEMOTAXIS PROTEIN MCPB"/>
    <property type="match status" value="1"/>
</dbReference>
<dbReference type="PANTHER" id="PTHR32089:SF112">
    <property type="entry name" value="LYSOZYME-LIKE PROTEIN-RELATED"/>
    <property type="match status" value="1"/>
</dbReference>
<comment type="caution">
    <text evidence="9">The sequence shown here is derived from an EMBL/GenBank/DDBJ whole genome shotgun (WGS) entry which is preliminary data.</text>
</comment>
<proteinExistence type="inferred from homology"/>